<dbReference type="Gene3D" id="3.40.50.720">
    <property type="entry name" value="NAD(P)-binding Rossmann-like Domain"/>
    <property type="match status" value="1"/>
</dbReference>
<evidence type="ECO:0000313" key="4">
    <source>
        <dbReference type="Proteomes" id="UP000009138"/>
    </source>
</evidence>
<evidence type="ECO:0000313" key="3">
    <source>
        <dbReference type="EMBL" id="EIE77905.1"/>
    </source>
</evidence>
<evidence type="ECO:0000256" key="1">
    <source>
        <dbReference type="ARBA" id="ARBA00022857"/>
    </source>
</evidence>
<name>I1BNX5_RHIO9</name>
<keyword evidence="2" id="KW-0560">Oxidoreductase</keyword>
<dbReference type="PROSITE" id="PS00061">
    <property type="entry name" value="ADH_SHORT"/>
    <property type="match status" value="1"/>
</dbReference>
<dbReference type="eggNOG" id="KOG1199">
    <property type="taxonomic scope" value="Eukaryota"/>
</dbReference>
<dbReference type="EMBL" id="CH476733">
    <property type="protein sequence ID" value="EIE77905.1"/>
    <property type="molecule type" value="Genomic_DNA"/>
</dbReference>
<reference evidence="3 4" key="1">
    <citation type="journal article" date="2009" name="PLoS Genet.">
        <title>Genomic analysis of the basal lineage fungus Rhizopus oryzae reveals a whole-genome duplication.</title>
        <authorList>
            <person name="Ma L.-J."/>
            <person name="Ibrahim A.S."/>
            <person name="Skory C."/>
            <person name="Grabherr M.G."/>
            <person name="Burger G."/>
            <person name="Butler M."/>
            <person name="Elias M."/>
            <person name="Idnurm A."/>
            <person name="Lang B.F."/>
            <person name="Sone T."/>
            <person name="Abe A."/>
            <person name="Calvo S.E."/>
            <person name="Corrochano L.M."/>
            <person name="Engels R."/>
            <person name="Fu J."/>
            <person name="Hansberg W."/>
            <person name="Kim J.-M."/>
            <person name="Kodira C.D."/>
            <person name="Koehrsen M.J."/>
            <person name="Liu B."/>
            <person name="Miranda-Saavedra D."/>
            <person name="O'Leary S."/>
            <person name="Ortiz-Castellanos L."/>
            <person name="Poulter R."/>
            <person name="Rodriguez-Romero J."/>
            <person name="Ruiz-Herrera J."/>
            <person name="Shen Y.-Q."/>
            <person name="Zeng Q."/>
            <person name="Galagan J."/>
            <person name="Birren B.W."/>
            <person name="Cuomo C.A."/>
            <person name="Wickes B.L."/>
        </authorList>
    </citation>
    <scope>NUCLEOTIDE SEQUENCE [LARGE SCALE GENOMIC DNA]</scope>
    <source>
        <strain evidence="4">RA 99-880 / ATCC MYA-4621 / FGSC 9543 / NRRL 43880</strain>
    </source>
</reference>
<dbReference type="VEuPathDB" id="FungiDB:RO3G_02609"/>
<dbReference type="PANTHER" id="PTHR43658:SF8">
    <property type="entry name" value="17-BETA-HYDROXYSTEROID DEHYDROGENASE 14-RELATED"/>
    <property type="match status" value="1"/>
</dbReference>
<keyword evidence="1" id="KW-0521">NADP</keyword>
<keyword evidence="4" id="KW-1185">Reference proteome</keyword>
<dbReference type="Pfam" id="PF00106">
    <property type="entry name" value="adh_short"/>
    <property type="match status" value="1"/>
</dbReference>
<dbReference type="STRING" id="246409.I1BNX5"/>
<dbReference type="OrthoDB" id="3819888at2759"/>
<accession>I1BNX5</accession>
<dbReference type="InParanoid" id="I1BNX5"/>
<dbReference type="RefSeq" id="XP_067513301.1">
    <property type="nucleotide sequence ID" value="XM_067657200.1"/>
</dbReference>
<dbReference type="InterPro" id="IPR020904">
    <property type="entry name" value="Sc_DH/Rdtase_CS"/>
</dbReference>
<dbReference type="GO" id="GO:0016491">
    <property type="term" value="F:oxidoreductase activity"/>
    <property type="evidence" value="ECO:0007669"/>
    <property type="project" value="UniProtKB-KW"/>
</dbReference>
<dbReference type="GeneID" id="93609581"/>
<sequence>MKINLLGTFCVAQKTSEILINNKPFNEDGEKGIIIILSSIVGLDGVIVGYGTSKAALAGLTLPLANELSPFGVRVMSIAPGPFGK</sequence>
<proteinExistence type="predicted"/>
<dbReference type="PANTHER" id="PTHR43658">
    <property type="entry name" value="SHORT-CHAIN DEHYDROGENASE/REDUCTASE"/>
    <property type="match status" value="1"/>
</dbReference>
<dbReference type="Proteomes" id="UP000009138">
    <property type="component" value="Unassembled WGS sequence"/>
</dbReference>
<gene>
    <name evidence="3" type="ORF">RO3G_02609</name>
</gene>
<protein>
    <submittedName>
        <fullName evidence="3">Uncharacterized protein</fullName>
    </submittedName>
</protein>
<dbReference type="AlphaFoldDB" id="I1BNX5"/>
<dbReference type="SUPFAM" id="SSF51735">
    <property type="entry name" value="NAD(P)-binding Rossmann-fold domains"/>
    <property type="match status" value="1"/>
</dbReference>
<dbReference type="InterPro" id="IPR036291">
    <property type="entry name" value="NAD(P)-bd_dom_sf"/>
</dbReference>
<dbReference type="InterPro" id="IPR002347">
    <property type="entry name" value="SDR_fam"/>
</dbReference>
<organism evidence="3 4">
    <name type="scientific">Rhizopus delemar (strain RA 99-880 / ATCC MYA-4621 / FGSC 9543 / NRRL 43880)</name>
    <name type="common">Mucormycosis agent</name>
    <name type="synonym">Rhizopus arrhizus var. delemar</name>
    <dbReference type="NCBI Taxonomy" id="246409"/>
    <lineage>
        <taxon>Eukaryota</taxon>
        <taxon>Fungi</taxon>
        <taxon>Fungi incertae sedis</taxon>
        <taxon>Mucoromycota</taxon>
        <taxon>Mucoromycotina</taxon>
        <taxon>Mucoromycetes</taxon>
        <taxon>Mucorales</taxon>
        <taxon>Mucorineae</taxon>
        <taxon>Rhizopodaceae</taxon>
        <taxon>Rhizopus</taxon>
    </lineage>
</organism>
<evidence type="ECO:0000256" key="2">
    <source>
        <dbReference type="ARBA" id="ARBA00023002"/>
    </source>
</evidence>